<sequence>MEFIYLLAGLVPGFVVAILFSKLKVKSSETEHLLVQTEYEKGKAQLEERVQNLQAERERLTKELQEAELDNDQKAERLAKAEVEMANLHEKLTTEKQQMEELQKKFTTEFENVAHKILEKNSEKFTAVNQKNMGEILAPLRERIQGFEKKVDETYEKGLKDQTDLRAELKKLHDLNSKISQEASNLTKALKGDVKKQGNWGEVVLERILERSGLNEGTNGYQKQFSDTSEDGKRIQPDIVINLPDNKHIIVDSKVSLIAYERAVNAETEAEREKHIKEHLLSLKAHIKGLSEKHYQTASMLNSPDFVLLFIPIEASFGVAVSEDQELFSLAWDQKVVLVSPSTLLATLRTISSIWQQENQTKNALEIAKQGGALYDKFVGFVIDMETIGKNLDTTRKTYDAALNKLHVGSGNLVRRAENIKKLGAKATKELPGNMVEE</sequence>
<keyword evidence="7" id="KW-1185">Reference proteome</keyword>
<evidence type="ECO:0000256" key="1">
    <source>
        <dbReference type="ARBA" id="ARBA00003416"/>
    </source>
</evidence>
<dbReference type="PANTHER" id="PTHR30563">
    <property type="entry name" value="DNA RECOMBINATION PROTEIN RMUC"/>
    <property type="match status" value="1"/>
</dbReference>
<reference evidence="6" key="1">
    <citation type="submission" date="2022-11" db="EMBL/GenBank/DDBJ databases">
        <title>Marilongibacter aestuarii gen. nov., sp. nov., isolated from tidal flat sediment.</title>
        <authorList>
            <person name="Jiayan W."/>
        </authorList>
    </citation>
    <scope>NUCLEOTIDE SEQUENCE</scope>
    <source>
        <strain evidence="6">Z1-6</strain>
    </source>
</reference>
<name>A0A9X3J8V0_9BACT</name>
<feature type="coiled-coil region" evidence="5">
    <location>
        <begin position="36"/>
        <end position="109"/>
    </location>
</feature>
<organism evidence="6 7">
    <name type="scientific">Draconibacterium aestuarii</name>
    <dbReference type="NCBI Taxonomy" id="2998507"/>
    <lineage>
        <taxon>Bacteria</taxon>
        <taxon>Pseudomonadati</taxon>
        <taxon>Bacteroidota</taxon>
        <taxon>Bacteroidia</taxon>
        <taxon>Marinilabiliales</taxon>
        <taxon>Prolixibacteraceae</taxon>
        <taxon>Draconibacterium</taxon>
    </lineage>
</organism>
<gene>
    <name evidence="6" type="primary">rmuC</name>
    <name evidence="6" type="ORF">OU798_23980</name>
</gene>
<dbReference type="PANTHER" id="PTHR30563:SF0">
    <property type="entry name" value="DNA RECOMBINATION PROTEIN RMUC"/>
    <property type="match status" value="1"/>
</dbReference>
<keyword evidence="3 5" id="KW-0175">Coiled coil</keyword>
<evidence type="ECO:0000256" key="2">
    <source>
        <dbReference type="ARBA" id="ARBA00009840"/>
    </source>
</evidence>
<comment type="caution">
    <text evidence="6">The sequence shown here is derived from an EMBL/GenBank/DDBJ whole genome shotgun (WGS) entry which is preliminary data.</text>
</comment>
<evidence type="ECO:0000256" key="4">
    <source>
        <dbReference type="ARBA" id="ARBA00023172"/>
    </source>
</evidence>
<comment type="function">
    <text evidence="1">Involved in DNA recombination.</text>
</comment>
<accession>A0A9X3J8V0</accession>
<keyword evidence="4" id="KW-0233">DNA recombination</keyword>
<dbReference type="AlphaFoldDB" id="A0A9X3J8V0"/>
<protein>
    <submittedName>
        <fullName evidence="6">DNA recombination protein RmuC</fullName>
    </submittedName>
</protein>
<evidence type="ECO:0000256" key="3">
    <source>
        <dbReference type="ARBA" id="ARBA00023054"/>
    </source>
</evidence>
<dbReference type="EMBL" id="JAPOHD010000069">
    <property type="protein sequence ID" value="MCY1723432.1"/>
    <property type="molecule type" value="Genomic_DNA"/>
</dbReference>
<evidence type="ECO:0000256" key="5">
    <source>
        <dbReference type="SAM" id="Coils"/>
    </source>
</evidence>
<comment type="similarity">
    <text evidence="2">Belongs to the RmuC family.</text>
</comment>
<dbReference type="InterPro" id="IPR003798">
    <property type="entry name" value="DNA_recombination_RmuC"/>
</dbReference>
<evidence type="ECO:0000313" key="7">
    <source>
        <dbReference type="Proteomes" id="UP001145087"/>
    </source>
</evidence>
<proteinExistence type="inferred from homology"/>
<dbReference type="Proteomes" id="UP001145087">
    <property type="component" value="Unassembled WGS sequence"/>
</dbReference>
<dbReference type="GO" id="GO:0006310">
    <property type="term" value="P:DNA recombination"/>
    <property type="evidence" value="ECO:0007669"/>
    <property type="project" value="UniProtKB-KW"/>
</dbReference>
<dbReference type="RefSeq" id="WP_343335758.1">
    <property type="nucleotide sequence ID" value="NZ_JAPOHD010000069.1"/>
</dbReference>
<dbReference type="Pfam" id="PF02646">
    <property type="entry name" value="RmuC"/>
    <property type="match status" value="1"/>
</dbReference>
<evidence type="ECO:0000313" key="6">
    <source>
        <dbReference type="EMBL" id="MCY1723432.1"/>
    </source>
</evidence>